<accession>E8LCJ7</accession>
<evidence type="ECO:0000313" key="14">
    <source>
        <dbReference type="Proteomes" id="UP000004923"/>
    </source>
</evidence>
<dbReference type="eggNOG" id="COG0356">
    <property type="taxonomic scope" value="Bacteria"/>
</dbReference>
<feature type="transmembrane region" description="Helical" evidence="11">
    <location>
        <begin position="210"/>
        <end position="234"/>
    </location>
</feature>
<feature type="transmembrane region" description="Helical" evidence="11">
    <location>
        <begin position="91"/>
        <end position="110"/>
    </location>
</feature>
<evidence type="ECO:0000256" key="3">
    <source>
        <dbReference type="ARBA" id="ARBA00022448"/>
    </source>
</evidence>
<keyword evidence="10 11" id="KW-0066">ATP synthesis</keyword>
<dbReference type="InterPro" id="IPR000568">
    <property type="entry name" value="ATP_synth_F0_asu"/>
</dbReference>
<keyword evidence="14" id="KW-1185">Reference proteome</keyword>
<evidence type="ECO:0000256" key="11">
    <source>
        <dbReference type="HAMAP-Rule" id="MF_01393"/>
    </source>
</evidence>
<evidence type="ECO:0000256" key="7">
    <source>
        <dbReference type="ARBA" id="ARBA00022989"/>
    </source>
</evidence>
<evidence type="ECO:0000256" key="6">
    <source>
        <dbReference type="ARBA" id="ARBA00022781"/>
    </source>
</evidence>
<evidence type="ECO:0000256" key="9">
    <source>
        <dbReference type="ARBA" id="ARBA00023136"/>
    </source>
</evidence>
<name>E8LCJ7_9FIRM</name>
<reference evidence="13 14" key="1">
    <citation type="submission" date="2011-01" db="EMBL/GenBank/DDBJ databases">
        <authorList>
            <person name="Weinstock G."/>
            <person name="Sodergren E."/>
            <person name="Clifton S."/>
            <person name="Fulton L."/>
            <person name="Fulton B."/>
            <person name="Courtney L."/>
            <person name="Fronick C."/>
            <person name="Harrison M."/>
            <person name="Strong C."/>
            <person name="Farmer C."/>
            <person name="Delahaunty K."/>
            <person name="Markovic C."/>
            <person name="Hall O."/>
            <person name="Minx P."/>
            <person name="Tomlinson C."/>
            <person name="Mitreva M."/>
            <person name="Hou S."/>
            <person name="Chen J."/>
            <person name="Wollam A."/>
            <person name="Pepin K.H."/>
            <person name="Johnson M."/>
            <person name="Bhonagiri V."/>
            <person name="Zhang X."/>
            <person name="Suruliraj S."/>
            <person name="Warren W."/>
            <person name="Chinwalla A."/>
            <person name="Mardis E.R."/>
            <person name="Wilson R.K."/>
        </authorList>
    </citation>
    <scope>NUCLEOTIDE SEQUENCE [LARGE SCALE GENOMIC DNA]</scope>
    <source>
        <strain evidence="13 14">YIT 12067</strain>
    </source>
</reference>
<dbReference type="Proteomes" id="UP000004923">
    <property type="component" value="Unassembled WGS sequence"/>
</dbReference>
<dbReference type="RefSeq" id="WP_009144953.1">
    <property type="nucleotide sequence ID" value="NZ_GL830863.1"/>
</dbReference>
<keyword evidence="11" id="KW-1003">Cell membrane</keyword>
<comment type="subcellular location">
    <subcellularLocation>
        <location evidence="11 12">Cell membrane</location>
        <topology evidence="11 12">Multi-pass membrane protein</topology>
    </subcellularLocation>
    <subcellularLocation>
        <location evidence="1">Membrane</location>
        <topology evidence="1">Multi-pass membrane protein</topology>
    </subcellularLocation>
</comment>
<dbReference type="PANTHER" id="PTHR42823">
    <property type="entry name" value="ATP SYNTHASE SUBUNIT A, CHLOROPLASTIC"/>
    <property type="match status" value="1"/>
</dbReference>
<evidence type="ECO:0000313" key="13">
    <source>
        <dbReference type="EMBL" id="EFY05432.1"/>
    </source>
</evidence>
<dbReference type="SUPFAM" id="SSF81336">
    <property type="entry name" value="F1F0 ATP synthase subunit A"/>
    <property type="match status" value="1"/>
</dbReference>
<evidence type="ECO:0000256" key="4">
    <source>
        <dbReference type="ARBA" id="ARBA00022547"/>
    </source>
</evidence>
<dbReference type="PANTHER" id="PTHR42823:SF3">
    <property type="entry name" value="ATP SYNTHASE SUBUNIT A, CHLOROPLASTIC"/>
    <property type="match status" value="1"/>
</dbReference>
<evidence type="ECO:0000256" key="1">
    <source>
        <dbReference type="ARBA" id="ARBA00004141"/>
    </source>
</evidence>
<dbReference type="InterPro" id="IPR023011">
    <property type="entry name" value="ATP_synth_F0_asu_AS"/>
</dbReference>
<organism evidence="13 14">
    <name type="scientific">Phascolarctobacterium succinatutens YIT 12067</name>
    <dbReference type="NCBI Taxonomy" id="626939"/>
    <lineage>
        <taxon>Bacteria</taxon>
        <taxon>Bacillati</taxon>
        <taxon>Bacillota</taxon>
        <taxon>Negativicutes</taxon>
        <taxon>Acidaminococcales</taxon>
        <taxon>Acidaminococcaceae</taxon>
        <taxon>Phascolarctobacterium</taxon>
    </lineage>
</organism>
<sequence length="240" mass="26613">MGNEAAAMAQEAEQSKEIIHYLATNTFLGEVNMQTMYMTWIAMAIVFVLFFAASRNPKLVPSGLQNVMEFFVDFLNGLMEDNLGGVKGRKYMAPFIITLFMFILVSNEIGMLPQVGVHWTSPTNDINTCFGLSLLVAFSAYLVGVMQQGIGHFKHFVSPSPAFLPLHLLDAVTKPLTMALRLFGNILAGEILLIVLYQLAPWVVPELWVMFSLFIGFVQAFIFTILALGSYALAFAGHEE</sequence>
<keyword evidence="3 11" id="KW-0813">Transport</keyword>
<dbReference type="InterPro" id="IPR035908">
    <property type="entry name" value="F0_ATP_A_sf"/>
</dbReference>
<keyword evidence="4 11" id="KW-0138">CF(0)</keyword>
<evidence type="ECO:0000256" key="10">
    <source>
        <dbReference type="ARBA" id="ARBA00023310"/>
    </source>
</evidence>
<evidence type="ECO:0000256" key="5">
    <source>
        <dbReference type="ARBA" id="ARBA00022692"/>
    </source>
</evidence>
<comment type="function">
    <text evidence="11 12">Key component of the proton channel; it plays a direct role in the translocation of protons across the membrane.</text>
</comment>
<dbReference type="PRINTS" id="PR00123">
    <property type="entry name" value="ATPASEA"/>
</dbReference>
<keyword evidence="7 11" id="KW-1133">Transmembrane helix</keyword>
<keyword evidence="13" id="KW-0378">Hydrolase</keyword>
<feature type="transmembrane region" description="Helical" evidence="11">
    <location>
        <begin position="130"/>
        <end position="146"/>
    </location>
</feature>
<dbReference type="CDD" id="cd00310">
    <property type="entry name" value="ATP-synt_Fo_a_6"/>
    <property type="match status" value="1"/>
</dbReference>
<proteinExistence type="inferred from homology"/>
<evidence type="ECO:0000256" key="2">
    <source>
        <dbReference type="ARBA" id="ARBA00006810"/>
    </source>
</evidence>
<keyword evidence="8 11" id="KW-0406">Ion transport</keyword>
<dbReference type="Gene3D" id="1.20.120.220">
    <property type="entry name" value="ATP synthase, F0 complex, subunit A"/>
    <property type="match status" value="1"/>
</dbReference>
<feature type="transmembrane region" description="Helical" evidence="11">
    <location>
        <begin position="35"/>
        <end position="53"/>
    </location>
</feature>
<dbReference type="HOGENOM" id="CLU_041018_2_2_9"/>
<dbReference type="EMBL" id="AEVN01000021">
    <property type="protein sequence ID" value="EFY05432.1"/>
    <property type="molecule type" value="Genomic_DNA"/>
</dbReference>
<dbReference type="GO" id="GO:0046933">
    <property type="term" value="F:proton-transporting ATP synthase activity, rotational mechanism"/>
    <property type="evidence" value="ECO:0007669"/>
    <property type="project" value="UniProtKB-UniRule"/>
</dbReference>
<evidence type="ECO:0000256" key="8">
    <source>
        <dbReference type="ARBA" id="ARBA00023065"/>
    </source>
</evidence>
<keyword evidence="9 11" id="KW-0472">Membrane</keyword>
<comment type="similarity">
    <text evidence="2 11 12">Belongs to the ATPase A chain family.</text>
</comment>
<dbReference type="GO" id="GO:0016787">
    <property type="term" value="F:hydrolase activity"/>
    <property type="evidence" value="ECO:0007669"/>
    <property type="project" value="UniProtKB-KW"/>
</dbReference>
<keyword evidence="5 11" id="KW-0812">Transmembrane</keyword>
<keyword evidence="6 11" id="KW-0375">Hydrogen ion transport</keyword>
<dbReference type="Pfam" id="PF00119">
    <property type="entry name" value="ATP-synt_A"/>
    <property type="match status" value="1"/>
</dbReference>
<protein>
    <recommendedName>
        <fullName evidence="11 12">ATP synthase subunit a</fullName>
    </recommendedName>
    <alternativeName>
        <fullName evidence="11">ATP synthase F0 sector subunit a</fullName>
    </alternativeName>
    <alternativeName>
        <fullName evidence="11">F-ATPase subunit 6</fullName>
    </alternativeName>
</protein>
<dbReference type="PROSITE" id="PS00449">
    <property type="entry name" value="ATPASE_A"/>
    <property type="match status" value="1"/>
</dbReference>
<gene>
    <name evidence="11 13" type="primary">atpB</name>
    <name evidence="13" type="ORF">HMPREF9443_00566</name>
</gene>
<dbReference type="GO" id="GO:0005886">
    <property type="term" value="C:plasma membrane"/>
    <property type="evidence" value="ECO:0007669"/>
    <property type="project" value="UniProtKB-SubCell"/>
</dbReference>
<dbReference type="GeneID" id="78523520"/>
<dbReference type="GO" id="GO:0042777">
    <property type="term" value="P:proton motive force-driven plasma membrane ATP synthesis"/>
    <property type="evidence" value="ECO:0007669"/>
    <property type="project" value="TreeGrafter"/>
</dbReference>
<dbReference type="HAMAP" id="MF_01393">
    <property type="entry name" value="ATP_synth_a_bact"/>
    <property type="match status" value="1"/>
</dbReference>
<dbReference type="AlphaFoldDB" id="E8LCJ7"/>
<dbReference type="NCBIfam" id="TIGR01131">
    <property type="entry name" value="ATP_synt_6_or_A"/>
    <property type="match status" value="1"/>
</dbReference>
<dbReference type="GO" id="GO:0045259">
    <property type="term" value="C:proton-transporting ATP synthase complex"/>
    <property type="evidence" value="ECO:0007669"/>
    <property type="project" value="UniProtKB-KW"/>
</dbReference>
<feature type="transmembrane region" description="Helical" evidence="11">
    <location>
        <begin position="182"/>
        <end position="204"/>
    </location>
</feature>
<evidence type="ECO:0000256" key="12">
    <source>
        <dbReference type="RuleBase" id="RU000483"/>
    </source>
</evidence>
<comment type="caution">
    <text evidence="13">The sequence shown here is derived from an EMBL/GenBank/DDBJ whole genome shotgun (WGS) entry which is preliminary data.</text>
</comment>
<dbReference type="InterPro" id="IPR045082">
    <property type="entry name" value="ATP_syn_F0_a_bact/chloroplast"/>
</dbReference>